<name>A0A2G5V4Z7_9PELO</name>
<dbReference type="EMBL" id="PDUG01000002">
    <property type="protein sequence ID" value="PIC46829.1"/>
    <property type="molecule type" value="Genomic_DNA"/>
</dbReference>
<protein>
    <recommendedName>
        <fullName evidence="1">Nudix hydrolase domain-containing protein</fullName>
    </recommendedName>
</protein>
<dbReference type="Pfam" id="PF00293">
    <property type="entry name" value="NUDIX"/>
    <property type="match status" value="1"/>
</dbReference>
<dbReference type="InterPro" id="IPR000086">
    <property type="entry name" value="NUDIX_hydrolase_dom"/>
</dbReference>
<dbReference type="AlphaFoldDB" id="A0A2G5V4Z7"/>
<dbReference type="Gene3D" id="3.90.79.10">
    <property type="entry name" value="Nucleoside Triphosphate Pyrophosphohydrolase"/>
    <property type="match status" value="1"/>
</dbReference>
<dbReference type="InterPro" id="IPR039989">
    <property type="entry name" value="NUDT9"/>
</dbReference>
<accession>A0A2G5V4Z7</accession>
<dbReference type="FunFam" id="3.90.79.10:FF:000110">
    <property type="entry name" value="Putative nudix hydrolase 6"/>
    <property type="match status" value="1"/>
</dbReference>
<dbReference type="Proteomes" id="UP000230233">
    <property type="component" value="Chromosome II"/>
</dbReference>
<comment type="caution">
    <text evidence="2">The sequence shown here is derived from an EMBL/GenBank/DDBJ whole genome shotgun (WGS) entry which is preliminary data.</text>
</comment>
<evidence type="ECO:0000259" key="1">
    <source>
        <dbReference type="PROSITE" id="PS51462"/>
    </source>
</evidence>
<evidence type="ECO:0000313" key="2">
    <source>
        <dbReference type="EMBL" id="PIC46829.1"/>
    </source>
</evidence>
<dbReference type="GO" id="GO:0047631">
    <property type="term" value="F:ADP-ribose diphosphatase activity"/>
    <property type="evidence" value="ECO:0007669"/>
    <property type="project" value="InterPro"/>
</dbReference>
<proteinExistence type="predicted"/>
<sequence>MSIWNHLLCRPIMSFVHQKCRNVDVPYLGSQVYRTSVPDDLVKWNRDWADYAPPNYTDKKVHGQPWADPEISDQKFNPNWNAVDGKINRVSFVCQYTFDPKTLCPINPIGRTGLAGRGLLGRWGPNHAADPIVSRISDDGHLEFVAIQRRDNNEWAIPGGMVDAGEHVSQTLQREFTEEAMNGNIDKDSLKELWSDGKELYRGYVDDPRNTDNAWMETVVFNFHDSNGLLKNVDLQAGDDATALRWIRVDSKEPLYASHSYFIDLLKSAHSK</sequence>
<evidence type="ECO:0000313" key="3">
    <source>
        <dbReference type="Proteomes" id="UP000230233"/>
    </source>
</evidence>
<dbReference type="SUPFAM" id="SSF55811">
    <property type="entry name" value="Nudix"/>
    <property type="match status" value="1"/>
</dbReference>
<dbReference type="STRING" id="1611254.A0A2G5V4Z7"/>
<dbReference type="InterPro" id="IPR015797">
    <property type="entry name" value="NUDIX_hydrolase-like_dom_sf"/>
</dbReference>
<dbReference type="CDD" id="cd03670">
    <property type="entry name" value="NUDIX_ADPRase_Nudt9"/>
    <property type="match status" value="1"/>
</dbReference>
<gene>
    <name evidence="2" type="primary">Cni-ndx-6</name>
    <name evidence="2" type="synonym">Cnig_chr_II.g6394</name>
    <name evidence="2" type="ORF">B9Z55_006394</name>
</gene>
<dbReference type="PANTHER" id="PTHR13030:SF8">
    <property type="entry name" value="ADP-RIBOSE PYROPHOSPHATASE, MITOCHONDRIAL"/>
    <property type="match status" value="1"/>
</dbReference>
<dbReference type="OrthoDB" id="9972248at2759"/>
<dbReference type="Pfam" id="PF25969">
    <property type="entry name" value="NUDT9_N"/>
    <property type="match status" value="1"/>
</dbReference>
<dbReference type="PROSITE" id="PS51462">
    <property type="entry name" value="NUDIX"/>
    <property type="match status" value="1"/>
</dbReference>
<organism evidence="2 3">
    <name type="scientific">Caenorhabditis nigoni</name>
    <dbReference type="NCBI Taxonomy" id="1611254"/>
    <lineage>
        <taxon>Eukaryota</taxon>
        <taxon>Metazoa</taxon>
        <taxon>Ecdysozoa</taxon>
        <taxon>Nematoda</taxon>
        <taxon>Chromadorea</taxon>
        <taxon>Rhabditida</taxon>
        <taxon>Rhabditina</taxon>
        <taxon>Rhabditomorpha</taxon>
        <taxon>Rhabditoidea</taxon>
        <taxon>Rhabditidae</taxon>
        <taxon>Peloderinae</taxon>
        <taxon>Caenorhabditis</taxon>
    </lineage>
</organism>
<dbReference type="PANTHER" id="PTHR13030">
    <property type="entry name" value="NUDIX HYDROLASE"/>
    <property type="match status" value="1"/>
</dbReference>
<reference evidence="3" key="1">
    <citation type="submission" date="2017-10" db="EMBL/GenBank/DDBJ databases">
        <title>Rapid genome shrinkage in a self-fertile nematode reveals novel sperm competition proteins.</title>
        <authorList>
            <person name="Yin D."/>
            <person name="Schwarz E.M."/>
            <person name="Thomas C.G."/>
            <person name="Felde R.L."/>
            <person name="Korf I.F."/>
            <person name="Cutter A.D."/>
            <person name="Schartner C.M."/>
            <person name="Ralston E.J."/>
            <person name="Meyer B.J."/>
            <person name="Haag E.S."/>
        </authorList>
    </citation>
    <scope>NUCLEOTIDE SEQUENCE [LARGE SCALE GENOMIC DNA]</scope>
    <source>
        <strain evidence="3">JU1422</strain>
    </source>
</reference>
<feature type="domain" description="Nudix hydrolase" evidence="1">
    <location>
        <begin position="125"/>
        <end position="269"/>
    </location>
</feature>
<keyword evidence="3" id="KW-1185">Reference proteome</keyword>